<reference evidence="1" key="1">
    <citation type="submission" date="2014-05" db="EMBL/GenBank/DDBJ databases">
        <title>The transcriptome of the halophilic microalga Tetraselmis sp. GSL018 isolated from the Great Salt Lake, Utah.</title>
        <authorList>
            <person name="Jinkerson R.E."/>
            <person name="D'Adamo S."/>
            <person name="Posewitz M.C."/>
        </authorList>
    </citation>
    <scope>NUCLEOTIDE SEQUENCE</scope>
    <source>
        <strain evidence="1">GSL018</strain>
    </source>
</reference>
<organism evidence="1">
    <name type="scientific">Tetraselmis sp. GSL018</name>
    <dbReference type="NCBI Taxonomy" id="582737"/>
    <lineage>
        <taxon>Eukaryota</taxon>
        <taxon>Viridiplantae</taxon>
        <taxon>Chlorophyta</taxon>
        <taxon>core chlorophytes</taxon>
        <taxon>Chlorodendrophyceae</taxon>
        <taxon>Chlorodendrales</taxon>
        <taxon>Chlorodendraceae</taxon>
        <taxon>Tetraselmis</taxon>
    </lineage>
</organism>
<feature type="non-terminal residue" evidence="1">
    <location>
        <position position="1"/>
    </location>
</feature>
<sequence>QRPGEDTPTDALKPKKNLSGKQKINQCRLKIIAFMHNTPIFAKSEVTV</sequence>
<gene>
    <name evidence="1" type="ORF">TSPGSL018_24821</name>
</gene>
<evidence type="ECO:0000313" key="1">
    <source>
        <dbReference type="EMBL" id="JAC74851.1"/>
    </source>
</evidence>
<dbReference type="EMBL" id="GBEZ01010875">
    <property type="protein sequence ID" value="JAC74851.1"/>
    <property type="molecule type" value="Transcribed_RNA"/>
</dbReference>
<name>A0A061RW97_9CHLO</name>
<feature type="non-terminal residue" evidence="1">
    <location>
        <position position="48"/>
    </location>
</feature>
<dbReference type="AlphaFoldDB" id="A0A061RW97"/>
<protein>
    <submittedName>
        <fullName evidence="1">Uncharacterized protein</fullName>
    </submittedName>
</protein>
<accession>A0A061RW97</accession>
<proteinExistence type="predicted"/>